<evidence type="ECO:0000313" key="3">
    <source>
        <dbReference type="Proteomes" id="UP000242765"/>
    </source>
</evidence>
<reference evidence="2 3" key="1">
    <citation type="submission" date="2017-04" db="EMBL/GenBank/DDBJ databases">
        <title>High diversity of culturable Acinetobacter species in natural soil and water ecosystems.</title>
        <authorList>
            <person name="Nemec A."/>
            <person name="Radolfova-Krizova L."/>
        </authorList>
    </citation>
    <scope>NUCLEOTIDE SEQUENCE [LARGE SCALE GENOMIC DNA]</scope>
    <source>
        <strain evidence="2 3">ANC 4999</strain>
    </source>
</reference>
<dbReference type="InterPro" id="IPR024402">
    <property type="entry name" value="DUF2726"/>
</dbReference>
<dbReference type="Pfam" id="PF10881">
    <property type="entry name" value="DUF2726"/>
    <property type="match status" value="1"/>
</dbReference>
<name>A0A1Y3CN55_9GAMM</name>
<dbReference type="AlphaFoldDB" id="A0A1Y3CN55"/>
<sequence length="179" mass="20557">MDMMVFASLVILAIVIVFAYNGLKNKQKNDSILRQRAVLNSSEQITFTRLKELLPEANVLAHVSFDALLTTKYSHTRRKYQKMFANFVILDKDYRVIAVVALDDPNLVKRSSAATYQYALLEMATYRVVRYIGVPEYQQLRDDFLMESSQLQSTDAEYPPIFGKLDLYHDGVAKTRVFG</sequence>
<feature type="domain" description="DUF2726" evidence="1">
    <location>
        <begin position="36"/>
        <end position="142"/>
    </location>
</feature>
<keyword evidence="3" id="KW-1185">Reference proteome</keyword>
<dbReference type="EMBL" id="NEGB01000001">
    <property type="protein sequence ID" value="OTG67274.1"/>
    <property type="molecule type" value="Genomic_DNA"/>
</dbReference>
<protein>
    <recommendedName>
        <fullName evidence="1">DUF2726 domain-containing protein</fullName>
    </recommendedName>
</protein>
<accession>A0A1Y3CN55</accession>
<evidence type="ECO:0000259" key="1">
    <source>
        <dbReference type="Pfam" id="PF10881"/>
    </source>
</evidence>
<proteinExistence type="predicted"/>
<organism evidence="2 3">
    <name type="scientific">Acinetobacter silvestris</name>
    <dbReference type="NCBI Taxonomy" id="1977882"/>
    <lineage>
        <taxon>Bacteria</taxon>
        <taxon>Pseudomonadati</taxon>
        <taxon>Pseudomonadota</taxon>
        <taxon>Gammaproteobacteria</taxon>
        <taxon>Moraxellales</taxon>
        <taxon>Moraxellaceae</taxon>
        <taxon>Acinetobacter</taxon>
    </lineage>
</organism>
<gene>
    <name evidence="2" type="ORF">B9T28_01165</name>
</gene>
<comment type="caution">
    <text evidence="2">The sequence shown here is derived from an EMBL/GenBank/DDBJ whole genome shotgun (WGS) entry which is preliminary data.</text>
</comment>
<dbReference type="OrthoDB" id="6710820at2"/>
<dbReference type="Proteomes" id="UP000242765">
    <property type="component" value="Unassembled WGS sequence"/>
</dbReference>
<dbReference type="RefSeq" id="WP_086202132.1">
    <property type="nucleotide sequence ID" value="NZ_NEGB01000001.1"/>
</dbReference>
<evidence type="ECO:0000313" key="2">
    <source>
        <dbReference type="EMBL" id="OTG67274.1"/>
    </source>
</evidence>